<name>A0A6S6T296_9BACT</name>
<organism evidence="1">
    <name type="scientific">uncultured Campylobacterales bacterium</name>
    <dbReference type="NCBI Taxonomy" id="352960"/>
    <lineage>
        <taxon>Bacteria</taxon>
        <taxon>Pseudomonadati</taxon>
        <taxon>Campylobacterota</taxon>
        <taxon>Epsilonproteobacteria</taxon>
        <taxon>Campylobacterales</taxon>
        <taxon>environmental samples</taxon>
    </lineage>
</organism>
<evidence type="ECO:0000313" key="1">
    <source>
        <dbReference type="EMBL" id="CAA6810817.1"/>
    </source>
</evidence>
<protein>
    <submittedName>
        <fullName evidence="1">Uncharacterized protein</fullName>
    </submittedName>
</protein>
<accession>A0A6S6T296</accession>
<dbReference type="AlphaFoldDB" id="A0A6S6T296"/>
<reference evidence="1" key="1">
    <citation type="submission" date="2020-01" db="EMBL/GenBank/DDBJ databases">
        <authorList>
            <person name="Meier V. D."/>
            <person name="Meier V D."/>
        </authorList>
    </citation>
    <scope>NUCLEOTIDE SEQUENCE</scope>
    <source>
        <strain evidence="1">HLG_WM_MAG_12</strain>
    </source>
</reference>
<sequence>MAKIEYDKAKKVVNQASMKEQTNKSSTKKKLGRPIKDLEGATEKIMINVTPTQKEQIKKYIEKNNSTIAGLIKGLLKKENII</sequence>
<proteinExistence type="predicted"/>
<dbReference type="EMBL" id="CACVAW010000043">
    <property type="protein sequence ID" value="CAA6810817.1"/>
    <property type="molecule type" value="Genomic_DNA"/>
</dbReference>
<gene>
    <name evidence="1" type="ORF">HELGO_WM20332</name>
</gene>